<sequence length="147" mass="15777">MHTILPRSLAYFPLFSLLWSLLILLRPPSPSPPPSHTTPFVVDRLPSSVFSGSCVPATTHLLSSPRVSLGGEGAGSARRGGVVCRIMAVVFLAALRGGGGEEEEGEDCLYRLVWPWGARVARLPSSCIRCVVPSAPRQGRGLSWMLN</sequence>
<feature type="chain" id="PRO_5042287487" description="Secreted protein" evidence="1">
    <location>
        <begin position="31"/>
        <end position="147"/>
    </location>
</feature>
<reference evidence="2" key="1">
    <citation type="submission" date="2023-03" db="EMBL/GenBank/DDBJ databases">
        <title>Massive genome expansion in bonnet fungi (Mycena s.s.) driven by repeated elements and novel gene families across ecological guilds.</title>
        <authorList>
            <consortium name="Lawrence Berkeley National Laboratory"/>
            <person name="Harder C.B."/>
            <person name="Miyauchi S."/>
            <person name="Viragh M."/>
            <person name="Kuo A."/>
            <person name="Thoen E."/>
            <person name="Andreopoulos B."/>
            <person name="Lu D."/>
            <person name="Skrede I."/>
            <person name="Drula E."/>
            <person name="Henrissat B."/>
            <person name="Morin E."/>
            <person name="Kohler A."/>
            <person name="Barry K."/>
            <person name="LaButti K."/>
            <person name="Morin E."/>
            <person name="Salamov A."/>
            <person name="Lipzen A."/>
            <person name="Mereny Z."/>
            <person name="Hegedus B."/>
            <person name="Baldrian P."/>
            <person name="Stursova M."/>
            <person name="Weitz H."/>
            <person name="Taylor A."/>
            <person name="Grigoriev I.V."/>
            <person name="Nagy L.G."/>
            <person name="Martin F."/>
            <person name="Kauserud H."/>
        </authorList>
    </citation>
    <scope>NUCLEOTIDE SEQUENCE</scope>
    <source>
        <strain evidence="2">CBHHK182m</strain>
    </source>
</reference>
<keyword evidence="3" id="KW-1185">Reference proteome</keyword>
<gene>
    <name evidence="2" type="ORF">B0H16DRAFT_704592</name>
</gene>
<evidence type="ECO:0000313" key="3">
    <source>
        <dbReference type="Proteomes" id="UP001215598"/>
    </source>
</evidence>
<comment type="caution">
    <text evidence="2">The sequence shown here is derived from an EMBL/GenBank/DDBJ whole genome shotgun (WGS) entry which is preliminary data.</text>
</comment>
<name>A0AAD7M7Z5_9AGAR</name>
<proteinExistence type="predicted"/>
<accession>A0AAD7M7Z5</accession>
<evidence type="ECO:0000313" key="2">
    <source>
        <dbReference type="EMBL" id="KAJ7705104.1"/>
    </source>
</evidence>
<organism evidence="2 3">
    <name type="scientific">Mycena metata</name>
    <dbReference type="NCBI Taxonomy" id="1033252"/>
    <lineage>
        <taxon>Eukaryota</taxon>
        <taxon>Fungi</taxon>
        <taxon>Dikarya</taxon>
        <taxon>Basidiomycota</taxon>
        <taxon>Agaricomycotina</taxon>
        <taxon>Agaricomycetes</taxon>
        <taxon>Agaricomycetidae</taxon>
        <taxon>Agaricales</taxon>
        <taxon>Marasmiineae</taxon>
        <taxon>Mycenaceae</taxon>
        <taxon>Mycena</taxon>
    </lineage>
</organism>
<dbReference type="AlphaFoldDB" id="A0AAD7M7Z5"/>
<evidence type="ECO:0000256" key="1">
    <source>
        <dbReference type="SAM" id="SignalP"/>
    </source>
</evidence>
<protein>
    <recommendedName>
        <fullName evidence="4">Secreted protein</fullName>
    </recommendedName>
</protein>
<evidence type="ECO:0008006" key="4">
    <source>
        <dbReference type="Google" id="ProtNLM"/>
    </source>
</evidence>
<keyword evidence="1" id="KW-0732">Signal</keyword>
<dbReference type="Proteomes" id="UP001215598">
    <property type="component" value="Unassembled WGS sequence"/>
</dbReference>
<feature type="signal peptide" evidence="1">
    <location>
        <begin position="1"/>
        <end position="30"/>
    </location>
</feature>
<dbReference type="EMBL" id="JARKIB010000479">
    <property type="protein sequence ID" value="KAJ7705104.1"/>
    <property type="molecule type" value="Genomic_DNA"/>
</dbReference>